<organism evidence="2 3">
    <name type="scientific">Burkholderia aenigmatica</name>
    <dbReference type="NCBI Taxonomy" id="2015348"/>
    <lineage>
        <taxon>Bacteria</taxon>
        <taxon>Pseudomonadati</taxon>
        <taxon>Pseudomonadota</taxon>
        <taxon>Betaproteobacteria</taxon>
        <taxon>Burkholderiales</taxon>
        <taxon>Burkholderiaceae</taxon>
        <taxon>Burkholderia</taxon>
        <taxon>Burkholderia cepacia complex</taxon>
    </lineage>
</organism>
<protein>
    <submittedName>
        <fullName evidence="2">Uncharacterized protein</fullName>
    </submittedName>
</protein>
<sequence length="58" mass="6476">MSHHHTFDLGNQIAGALVRGVIYQGERRVFHGMSTPAMIAVGLFIVVLVAIAARRRWF</sequence>
<keyword evidence="1" id="KW-0812">Transmembrane</keyword>
<keyword evidence="1" id="KW-0472">Membrane</keyword>
<gene>
    <name evidence="2" type="ORF">BLA3211_05935</name>
</gene>
<feature type="transmembrane region" description="Helical" evidence="1">
    <location>
        <begin position="33"/>
        <end position="53"/>
    </location>
</feature>
<dbReference type="EMBL" id="CABWIL020000024">
    <property type="protein sequence ID" value="CAB3970432.1"/>
    <property type="molecule type" value="Genomic_DNA"/>
</dbReference>
<proteinExistence type="predicted"/>
<keyword evidence="1" id="KW-1133">Transmembrane helix</keyword>
<evidence type="ECO:0000313" key="2">
    <source>
        <dbReference type="EMBL" id="CAB3970432.1"/>
    </source>
</evidence>
<evidence type="ECO:0000256" key="1">
    <source>
        <dbReference type="SAM" id="Phobius"/>
    </source>
</evidence>
<accession>A0A6J5JF36</accession>
<dbReference type="AlphaFoldDB" id="A0A6J5JF36"/>
<evidence type="ECO:0000313" key="3">
    <source>
        <dbReference type="Proteomes" id="UP000494301"/>
    </source>
</evidence>
<dbReference type="Proteomes" id="UP000494301">
    <property type="component" value="Unassembled WGS sequence"/>
</dbReference>
<reference evidence="2 3" key="1">
    <citation type="submission" date="2020-04" db="EMBL/GenBank/DDBJ databases">
        <authorList>
            <person name="Depoorter E."/>
        </authorList>
    </citation>
    <scope>NUCLEOTIDE SEQUENCE [LARGE SCALE GENOMIC DNA]</scope>
    <source>
        <strain evidence="2 3">BCC0217</strain>
    </source>
</reference>
<name>A0A6J5JF36_9BURK</name>